<keyword evidence="1" id="KW-0732">Signal</keyword>
<feature type="chain" id="PRO_5042093391" evidence="1">
    <location>
        <begin position="24"/>
        <end position="148"/>
    </location>
</feature>
<dbReference type="Proteomes" id="UP000464593">
    <property type="component" value="Chromosome"/>
</dbReference>
<reference evidence="2 3" key="1">
    <citation type="submission" date="2019-05" db="EMBL/GenBank/DDBJ databases">
        <title>Complete genome sequence of Pseudomonas Pseudomonas resinovorans.</title>
        <authorList>
            <person name="Chen H.-P."/>
        </authorList>
    </citation>
    <scope>NUCLEOTIDE SEQUENCE [LARGE SCALE GENOMIC DNA]</scope>
    <source>
        <strain evidence="2 3">TCU-CK1</strain>
    </source>
</reference>
<gene>
    <name evidence="2" type="ORF">TCK1_2198</name>
</gene>
<accession>A0AAE6V1P0</accession>
<protein>
    <submittedName>
        <fullName evidence="2">Uncharacterized protein</fullName>
    </submittedName>
</protein>
<evidence type="ECO:0000256" key="1">
    <source>
        <dbReference type="SAM" id="SignalP"/>
    </source>
</evidence>
<organism evidence="2 3">
    <name type="scientific">Pseudomonas monteilii</name>
    <dbReference type="NCBI Taxonomy" id="76759"/>
    <lineage>
        <taxon>Bacteria</taxon>
        <taxon>Pseudomonadati</taxon>
        <taxon>Pseudomonadota</taxon>
        <taxon>Gammaproteobacteria</taxon>
        <taxon>Pseudomonadales</taxon>
        <taxon>Pseudomonadaceae</taxon>
        <taxon>Pseudomonas</taxon>
    </lineage>
</organism>
<feature type="signal peptide" evidence="1">
    <location>
        <begin position="1"/>
        <end position="23"/>
    </location>
</feature>
<sequence length="148" mass="16009">MPRAPRPLLAALSLCLSLGIAQADTTPLFSAEGYRATLYRSPTPQQVEGGQVIDTATLQNLLAQSPRPVLIDVYRRQWLQGQFIEDEPHANLPGSLWLANTGDGELSPALAGLLRAQPAKSHCRAPGAPPGFLLPLRLLVKLERGKTR</sequence>
<dbReference type="AlphaFoldDB" id="A0AAE6V1P0"/>
<evidence type="ECO:0000313" key="3">
    <source>
        <dbReference type="Proteomes" id="UP000464593"/>
    </source>
</evidence>
<proteinExistence type="predicted"/>
<dbReference type="EMBL" id="CP040324">
    <property type="protein sequence ID" value="QHB27544.1"/>
    <property type="molecule type" value="Genomic_DNA"/>
</dbReference>
<evidence type="ECO:0000313" key="2">
    <source>
        <dbReference type="EMBL" id="QHB27544.1"/>
    </source>
</evidence>
<name>A0AAE6V1P0_9PSED</name>